<keyword evidence="5" id="KW-0031">Aminopeptidase</keyword>
<dbReference type="InterPro" id="IPR046450">
    <property type="entry name" value="PA_dom_sf"/>
</dbReference>
<dbReference type="GeneID" id="63458661"/>
<dbReference type="GO" id="GO:0006508">
    <property type="term" value="P:proteolysis"/>
    <property type="evidence" value="ECO:0007669"/>
    <property type="project" value="InterPro"/>
</dbReference>
<name>A0A239V9J3_9MICO</name>
<dbReference type="RefSeq" id="WP_028327260.1">
    <property type="nucleotide sequence ID" value="NZ_LT906453.1"/>
</dbReference>
<feature type="compositionally biased region" description="Pro residues" evidence="1">
    <location>
        <begin position="33"/>
        <end position="46"/>
    </location>
</feature>
<accession>A0A239V9J3</accession>
<dbReference type="SUPFAM" id="SSF53187">
    <property type="entry name" value="Zn-dependent exopeptidases"/>
    <property type="match status" value="1"/>
</dbReference>
<keyword evidence="5" id="KW-0645">Protease</keyword>
<keyword evidence="5" id="KW-0378">Hydrolase</keyword>
<feature type="domain" description="Peptidase M28" evidence="4">
    <location>
        <begin position="258"/>
        <end position="478"/>
    </location>
</feature>
<dbReference type="GO" id="GO:0004177">
    <property type="term" value="F:aminopeptidase activity"/>
    <property type="evidence" value="ECO:0007669"/>
    <property type="project" value="UniProtKB-KW"/>
</dbReference>
<dbReference type="AlphaFoldDB" id="A0A239V9J3"/>
<dbReference type="OrthoDB" id="345880at2"/>
<dbReference type="Pfam" id="PF02225">
    <property type="entry name" value="PA"/>
    <property type="match status" value="1"/>
</dbReference>
<dbReference type="EMBL" id="LT906453">
    <property type="protein sequence ID" value="SNV18104.1"/>
    <property type="molecule type" value="Genomic_DNA"/>
</dbReference>
<dbReference type="STRING" id="1121387.GCA_000429885_01345"/>
<dbReference type="KEGG" id="dco:SAMEA4475696_0369"/>
<sequence>MRVHRRTATAALAVIGLTAATLGPAGLMASAAPTPPEPPTATPAPKNPTQASQKIRKQVRPENIEAHLRAFQEIADKNNGNRAVGTSGYEHSARYVEAVLRKAGYRTQRQHFEYTHDEVKSSKLTVAGKTVAHQVLSYSPAAKEGITGQFVQPKVITGCDAAAWSGINAKEKIAVVQRGGCSFSAKSSAAGAAGAAALIVYNNGDGELNGTLGKVDQTHVPTITVTKAVGADLIKESGPQVEATLVLDKLTEKRRTFNILAETKAGRADNVALVGAHLDSVPQGPGINDNASGSASILEVAVQMAKQKGITNKVRFAWWGAEEIGLLGSTHYVEDMKKKDPESLKKIAAYLNFDMVGSPNYSIGVYDADQSTHEAPVNVPEGSIQTESIFTDYFDSVGQPWIDSEFNGRSDYQAFIENGIPASGIDTGADGKKSKGEVLMFGGVEGAPYDGNYHTPKDSMANVNMHAVDVISDAIAHTVFTMANSTKDINGR</sequence>
<dbReference type="Pfam" id="PF04389">
    <property type="entry name" value="Peptidase_M28"/>
    <property type="match status" value="1"/>
</dbReference>
<evidence type="ECO:0000256" key="2">
    <source>
        <dbReference type="SAM" id="SignalP"/>
    </source>
</evidence>
<dbReference type="InterPro" id="IPR045175">
    <property type="entry name" value="M28_fam"/>
</dbReference>
<dbReference type="Gene3D" id="3.40.630.10">
    <property type="entry name" value="Zn peptidases"/>
    <property type="match status" value="1"/>
</dbReference>
<dbReference type="InterPro" id="IPR007484">
    <property type="entry name" value="Peptidase_M28"/>
</dbReference>
<feature type="chain" id="PRO_5011285930" evidence="2">
    <location>
        <begin position="32"/>
        <end position="492"/>
    </location>
</feature>
<keyword evidence="6" id="KW-1185">Reference proteome</keyword>
<dbReference type="InterPro" id="IPR003137">
    <property type="entry name" value="PA_domain"/>
</dbReference>
<keyword evidence="2" id="KW-0732">Signal</keyword>
<feature type="signal peptide" evidence="2">
    <location>
        <begin position="1"/>
        <end position="31"/>
    </location>
</feature>
<dbReference type="PANTHER" id="PTHR12147">
    <property type="entry name" value="METALLOPEPTIDASE M28 FAMILY MEMBER"/>
    <property type="match status" value="1"/>
</dbReference>
<dbReference type="SUPFAM" id="SSF52025">
    <property type="entry name" value="PA domain"/>
    <property type="match status" value="1"/>
</dbReference>
<dbReference type="Gene3D" id="3.50.30.30">
    <property type="match status" value="1"/>
</dbReference>
<evidence type="ECO:0000259" key="4">
    <source>
        <dbReference type="Pfam" id="PF04389"/>
    </source>
</evidence>
<organism evidence="5 6">
    <name type="scientific">Dermatophilus congolensis</name>
    <dbReference type="NCBI Taxonomy" id="1863"/>
    <lineage>
        <taxon>Bacteria</taxon>
        <taxon>Bacillati</taxon>
        <taxon>Actinomycetota</taxon>
        <taxon>Actinomycetes</taxon>
        <taxon>Micrococcales</taxon>
        <taxon>Dermatophilaceae</taxon>
        <taxon>Dermatophilus</taxon>
    </lineage>
</organism>
<feature type="region of interest" description="Disordered" evidence="1">
    <location>
        <begin position="28"/>
        <end position="57"/>
    </location>
</feature>
<gene>
    <name evidence="5" type="ORF">SAMEA4475696_00369</name>
</gene>
<evidence type="ECO:0000259" key="3">
    <source>
        <dbReference type="Pfam" id="PF02225"/>
    </source>
</evidence>
<protein>
    <submittedName>
        <fullName evidence="5">Aminopeptidase S</fullName>
        <ecNumber evidence="5">3.4.11.24</ecNumber>
    </submittedName>
</protein>
<proteinExistence type="predicted"/>
<reference evidence="5 6" key="1">
    <citation type="submission" date="2017-06" db="EMBL/GenBank/DDBJ databases">
        <authorList>
            <consortium name="Pathogen Informatics"/>
        </authorList>
    </citation>
    <scope>NUCLEOTIDE SEQUENCE [LARGE SCALE GENOMIC DNA]</scope>
    <source>
        <strain evidence="5 6">NCTC13039</strain>
    </source>
</reference>
<dbReference type="PANTHER" id="PTHR12147:SF26">
    <property type="entry name" value="PEPTIDASE M28 DOMAIN-CONTAINING PROTEIN"/>
    <property type="match status" value="1"/>
</dbReference>
<evidence type="ECO:0000256" key="1">
    <source>
        <dbReference type="SAM" id="MobiDB-lite"/>
    </source>
</evidence>
<dbReference type="EC" id="3.4.11.24" evidence="5"/>
<evidence type="ECO:0000313" key="5">
    <source>
        <dbReference type="EMBL" id="SNV18104.1"/>
    </source>
</evidence>
<feature type="domain" description="PA" evidence="3">
    <location>
        <begin position="147"/>
        <end position="233"/>
    </location>
</feature>
<dbReference type="Proteomes" id="UP000242637">
    <property type="component" value="Chromosome 1"/>
</dbReference>
<evidence type="ECO:0000313" key="6">
    <source>
        <dbReference type="Proteomes" id="UP000242637"/>
    </source>
</evidence>
<dbReference type="GO" id="GO:0008235">
    <property type="term" value="F:metalloexopeptidase activity"/>
    <property type="evidence" value="ECO:0007669"/>
    <property type="project" value="InterPro"/>
</dbReference>